<dbReference type="STRING" id="1448308.A0A2T2N090"/>
<dbReference type="OrthoDB" id="6359816at2759"/>
<accession>A0A2T2N090</accession>
<dbReference type="InterPro" id="IPR011333">
    <property type="entry name" value="SKP1/BTB/POZ_sf"/>
</dbReference>
<sequence length="242" mass="27402">MATNIRAIRERLLSGISRLRDQEQFTDLVLAHDDGDFNVHRVIVCPQSKVLHKACTGGFEETFSGVIHMEHMSHIELERMVAFFYEADYVEDLPDGAEVSPLQLHVRMFALADQYDIPDLGMIAAKKYSSRCTKPWIPMEFLESVRDVYDTTLMSNRTLRDMVCMTIRKHLPQMLDDEGIAELYEETLAESPEFAKDLLKSYVDCPFYGGCIACGSNQPMEALQARCKNCGKGTSGLRSCLD</sequence>
<gene>
    <name evidence="2" type="ORF">BS50DRAFT_538210</name>
</gene>
<proteinExistence type="predicted"/>
<dbReference type="Pfam" id="PF00651">
    <property type="entry name" value="BTB"/>
    <property type="match status" value="1"/>
</dbReference>
<name>A0A2T2N090_CORCC</name>
<dbReference type="SUPFAM" id="SSF54695">
    <property type="entry name" value="POZ domain"/>
    <property type="match status" value="1"/>
</dbReference>
<dbReference type="CDD" id="cd18186">
    <property type="entry name" value="BTB_POZ_ZBTB_KLHL-like"/>
    <property type="match status" value="1"/>
</dbReference>
<evidence type="ECO:0000313" key="2">
    <source>
        <dbReference type="EMBL" id="PSN58851.1"/>
    </source>
</evidence>
<dbReference type="Gene3D" id="3.30.710.10">
    <property type="entry name" value="Potassium Channel Kv1.1, Chain A"/>
    <property type="match status" value="1"/>
</dbReference>
<dbReference type="PANTHER" id="PTHR47843">
    <property type="entry name" value="BTB DOMAIN-CONTAINING PROTEIN-RELATED"/>
    <property type="match status" value="1"/>
</dbReference>
<evidence type="ECO:0000313" key="3">
    <source>
        <dbReference type="Proteomes" id="UP000240883"/>
    </source>
</evidence>
<dbReference type="AlphaFoldDB" id="A0A2T2N090"/>
<dbReference type="InterPro" id="IPR000210">
    <property type="entry name" value="BTB/POZ_dom"/>
</dbReference>
<dbReference type="PANTHER" id="PTHR47843:SF5">
    <property type="entry name" value="BTB_POZ DOMAIN PROTEIN"/>
    <property type="match status" value="1"/>
</dbReference>
<dbReference type="EMBL" id="KZ678189">
    <property type="protein sequence ID" value="PSN58851.1"/>
    <property type="molecule type" value="Genomic_DNA"/>
</dbReference>
<keyword evidence="3" id="KW-1185">Reference proteome</keyword>
<evidence type="ECO:0000259" key="1">
    <source>
        <dbReference type="PROSITE" id="PS50097"/>
    </source>
</evidence>
<dbReference type="PROSITE" id="PS50097">
    <property type="entry name" value="BTB"/>
    <property type="match status" value="1"/>
</dbReference>
<dbReference type="Proteomes" id="UP000240883">
    <property type="component" value="Unassembled WGS sequence"/>
</dbReference>
<reference evidence="2 3" key="1">
    <citation type="journal article" date="2018" name="Front. Microbiol.">
        <title>Genome-Wide Analysis of Corynespora cassiicola Leaf Fall Disease Putative Effectors.</title>
        <authorList>
            <person name="Lopez D."/>
            <person name="Ribeiro S."/>
            <person name="Label P."/>
            <person name="Fumanal B."/>
            <person name="Venisse J.S."/>
            <person name="Kohler A."/>
            <person name="de Oliveira R.R."/>
            <person name="Labutti K."/>
            <person name="Lipzen A."/>
            <person name="Lail K."/>
            <person name="Bauer D."/>
            <person name="Ohm R.A."/>
            <person name="Barry K.W."/>
            <person name="Spatafora J."/>
            <person name="Grigoriev I.V."/>
            <person name="Martin F.M."/>
            <person name="Pujade-Renaud V."/>
        </authorList>
    </citation>
    <scope>NUCLEOTIDE SEQUENCE [LARGE SCALE GENOMIC DNA]</scope>
    <source>
        <strain evidence="2 3">Philippines</strain>
    </source>
</reference>
<organism evidence="2 3">
    <name type="scientific">Corynespora cassiicola Philippines</name>
    <dbReference type="NCBI Taxonomy" id="1448308"/>
    <lineage>
        <taxon>Eukaryota</taxon>
        <taxon>Fungi</taxon>
        <taxon>Dikarya</taxon>
        <taxon>Ascomycota</taxon>
        <taxon>Pezizomycotina</taxon>
        <taxon>Dothideomycetes</taxon>
        <taxon>Pleosporomycetidae</taxon>
        <taxon>Pleosporales</taxon>
        <taxon>Corynesporascaceae</taxon>
        <taxon>Corynespora</taxon>
    </lineage>
</organism>
<feature type="domain" description="BTB" evidence="1">
    <location>
        <begin position="26"/>
        <end position="93"/>
    </location>
</feature>
<protein>
    <recommendedName>
        <fullName evidence="1">BTB domain-containing protein</fullName>
    </recommendedName>
</protein>